<dbReference type="EMBL" id="JAVDQD010000001">
    <property type="protein sequence ID" value="MDR6237095.1"/>
    <property type="molecule type" value="Genomic_DNA"/>
</dbReference>
<sequence>MTITHENEFVEVGYENDYGVIRYKKYCPDKEDREAMLALLEVVKEKKFQKHMANPSLMGVAPVETQMWIAEVIMPALLEAGGGEYYAATVIGKDAFATFAVKNMERNMTEEDLKLRFFPSEDEAFAWLEEVK</sequence>
<reference evidence="1" key="1">
    <citation type="submission" date="2023-07" db="EMBL/GenBank/DDBJ databases">
        <title>Genomic Encyclopedia of Type Strains, Phase IV (KMG-IV): sequencing the most valuable type-strain genomes for metagenomic binning, comparative biology and taxonomic classification.</title>
        <authorList>
            <person name="Goeker M."/>
        </authorList>
    </citation>
    <scope>NUCLEOTIDE SEQUENCE</scope>
    <source>
        <strain evidence="1">DSM 26174</strain>
    </source>
</reference>
<dbReference type="AlphaFoldDB" id="A0AAE3XIK9"/>
<gene>
    <name evidence="1" type="ORF">HNQ88_000071</name>
</gene>
<keyword evidence="2" id="KW-1185">Reference proteome</keyword>
<proteinExistence type="predicted"/>
<dbReference type="Proteomes" id="UP001185092">
    <property type="component" value="Unassembled WGS sequence"/>
</dbReference>
<evidence type="ECO:0008006" key="3">
    <source>
        <dbReference type="Google" id="ProtNLM"/>
    </source>
</evidence>
<organism evidence="1 2">
    <name type="scientific">Aureibacter tunicatorum</name>
    <dbReference type="NCBI Taxonomy" id="866807"/>
    <lineage>
        <taxon>Bacteria</taxon>
        <taxon>Pseudomonadati</taxon>
        <taxon>Bacteroidota</taxon>
        <taxon>Cytophagia</taxon>
        <taxon>Cytophagales</taxon>
        <taxon>Persicobacteraceae</taxon>
        <taxon>Aureibacter</taxon>
    </lineage>
</organism>
<dbReference type="RefSeq" id="WP_309936532.1">
    <property type="nucleotide sequence ID" value="NZ_AP025305.1"/>
</dbReference>
<comment type="caution">
    <text evidence="1">The sequence shown here is derived from an EMBL/GenBank/DDBJ whole genome shotgun (WGS) entry which is preliminary data.</text>
</comment>
<evidence type="ECO:0000313" key="1">
    <source>
        <dbReference type="EMBL" id="MDR6237095.1"/>
    </source>
</evidence>
<accession>A0AAE3XIK9</accession>
<name>A0AAE3XIK9_9BACT</name>
<protein>
    <recommendedName>
        <fullName evidence="3">STAS/SEC14 domain-containing protein</fullName>
    </recommendedName>
</protein>
<evidence type="ECO:0000313" key="2">
    <source>
        <dbReference type="Proteomes" id="UP001185092"/>
    </source>
</evidence>